<dbReference type="AlphaFoldDB" id="A0A385Q0D2"/>
<dbReference type="SUPFAM" id="SSF53850">
    <property type="entry name" value="Periplasmic binding protein-like II"/>
    <property type="match status" value="1"/>
</dbReference>
<gene>
    <name evidence="1" type="ORF">D4A81_03655</name>
</gene>
<sequence>MNKYFDIKDKVYDVTEKYPELIEVLAAAGFENLKNDMMRKTMGRAISLEMALKSKSINVEVFERQLVEAIERKNTMSDNNGVVRNMNENARTSVKGILPCPVRMQFIESFEKFVESQDYEINYNLNAASMGMEVIEKEILDAKSEEDLSDIYMSAGFNLFFDKKYMGRFRDKGIFVDFRQGKLNKSLDNGMISLKDPKGEYSIIGVVPAIFIVNKDMLKGREMPTSWEDLFKPEFENSIALPTADLDMFNAIMLGIYSKYGREGVEALGRGLLKSMHPAQMVKSGGRKDLDTPAVSIMPYFFSKTIKENSSMTVVWPKDGAIISPVFLLTKKKNYENSKALIDFLFSNEVANILGADGKFPQTNPEYDNKLEDNQNFLWAGWDFIHSNDIGKILNDTEKWFYGKTE</sequence>
<dbReference type="Pfam" id="PF08984">
    <property type="entry name" value="DUF1858"/>
    <property type="match status" value="1"/>
</dbReference>
<dbReference type="GO" id="GO:0015888">
    <property type="term" value="P:thiamine transport"/>
    <property type="evidence" value="ECO:0007669"/>
    <property type="project" value="TreeGrafter"/>
</dbReference>
<dbReference type="GO" id="GO:0030975">
    <property type="term" value="F:thiamine binding"/>
    <property type="evidence" value="ECO:0007669"/>
    <property type="project" value="TreeGrafter"/>
</dbReference>
<keyword evidence="2" id="KW-1185">Reference proteome</keyword>
<dbReference type="Gene3D" id="1.10.3910.10">
    <property type="entry name" value="SP0561-like"/>
    <property type="match status" value="1"/>
</dbReference>
<dbReference type="InterPro" id="IPR038062">
    <property type="entry name" value="ScdA-like_N_sf"/>
</dbReference>
<dbReference type="Pfam" id="PF13343">
    <property type="entry name" value="SBP_bac_6"/>
    <property type="match status" value="1"/>
</dbReference>
<evidence type="ECO:0000313" key="1">
    <source>
        <dbReference type="EMBL" id="AYA99104.1"/>
    </source>
</evidence>
<dbReference type="GO" id="GO:0030976">
    <property type="term" value="F:thiamine pyrophosphate binding"/>
    <property type="evidence" value="ECO:0007669"/>
    <property type="project" value="TreeGrafter"/>
</dbReference>
<dbReference type="Proteomes" id="UP000265562">
    <property type="component" value="Chromosome"/>
</dbReference>
<dbReference type="KEGG" id="lua:D4A81_03655"/>
<accession>A0A385Q0D2</accession>
<reference evidence="1 2" key="1">
    <citation type="submission" date="2018-09" db="EMBL/GenBank/DDBJ databases">
        <title>Genome sequencing of Lachnoanaerobaculum umeaense DSM 23576.</title>
        <authorList>
            <person name="Kook J.-K."/>
            <person name="Park S.-N."/>
            <person name="Lim Y.K."/>
        </authorList>
    </citation>
    <scope>NUCLEOTIDE SEQUENCE [LARGE SCALE GENOMIC DNA]</scope>
    <source>
        <strain evidence="2">DSM 23576 \ CCUG 58757</strain>
    </source>
</reference>
<dbReference type="GO" id="GO:0030288">
    <property type="term" value="C:outer membrane-bounded periplasmic space"/>
    <property type="evidence" value="ECO:0007669"/>
    <property type="project" value="TreeGrafter"/>
</dbReference>
<proteinExistence type="predicted"/>
<dbReference type="InterPro" id="IPR015077">
    <property type="entry name" value="DUF1858"/>
</dbReference>
<dbReference type="Gene3D" id="3.40.190.10">
    <property type="entry name" value="Periplasmic binding protein-like II"/>
    <property type="match status" value="2"/>
</dbReference>
<dbReference type="RefSeq" id="WP_111525451.1">
    <property type="nucleotide sequence ID" value="NZ_CP032364.1"/>
</dbReference>
<dbReference type="OrthoDB" id="9766989at2"/>
<evidence type="ECO:0000313" key="2">
    <source>
        <dbReference type="Proteomes" id="UP000265562"/>
    </source>
</evidence>
<dbReference type="PANTHER" id="PTHR30006">
    <property type="entry name" value="THIAMINE-BINDING PERIPLASMIC PROTEIN-RELATED"/>
    <property type="match status" value="1"/>
</dbReference>
<dbReference type="PANTHER" id="PTHR30006:SF2">
    <property type="entry name" value="ABC TRANSPORTER SUBSTRATE-BINDING PROTEIN"/>
    <property type="match status" value="1"/>
</dbReference>
<dbReference type="EMBL" id="CP032364">
    <property type="protein sequence ID" value="AYA99104.1"/>
    <property type="molecule type" value="Genomic_DNA"/>
</dbReference>
<organism evidence="1 2">
    <name type="scientific">Lachnoanaerobaculum umeaense</name>
    <dbReference type="NCBI Taxonomy" id="617123"/>
    <lineage>
        <taxon>Bacteria</taxon>
        <taxon>Bacillati</taxon>
        <taxon>Bacillota</taxon>
        <taxon>Clostridia</taxon>
        <taxon>Lachnospirales</taxon>
        <taxon>Lachnospiraceae</taxon>
        <taxon>Lachnoanaerobaculum</taxon>
    </lineage>
</organism>
<name>A0A385Q0D2_9FIRM</name>
<dbReference type="SUPFAM" id="SSF140683">
    <property type="entry name" value="SP0561-like"/>
    <property type="match status" value="1"/>
</dbReference>
<protein>
    <submittedName>
        <fullName evidence="1">ABC transporter substrate-binding protein</fullName>
    </submittedName>
</protein>